<dbReference type="AlphaFoldDB" id="A0A4V5UU58"/>
<dbReference type="Proteomes" id="UP000305848">
    <property type="component" value="Unassembled WGS sequence"/>
</dbReference>
<proteinExistence type="predicted"/>
<comment type="caution">
    <text evidence="1">The sequence shown here is derived from an EMBL/GenBank/DDBJ whole genome shotgun (WGS) entry which is preliminary data.</text>
</comment>
<evidence type="ECO:0000313" key="1">
    <source>
        <dbReference type="EMBL" id="TKK67813.1"/>
    </source>
</evidence>
<name>A0A4V5UU58_9BACT</name>
<evidence type="ECO:0000313" key="2">
    <source>
        <dbReference type="Proteomes" id="UP000305848"/>
    </source>
</evidence>
<gene>
    <name evidence="1" type="ORF">FC093_13780</name>
</gene>
<reference evidence="1 2" key="1">
    <citation type="submission" date="2019-05" db="EMBL/GenBank/DDBJ databases">
        <title>Panacibacter sp. strain 17mud1-8 Genome sequencing and assembly.</title>
        <authorList>
            <person name="Chhetri G."/>
        </authorList>
    </citation>
    <scope>NUCLEOTIDE SEQUENCE [LARGE SCALE GENOMIC DNA]</scope>
    <source>
        <strain evidence="1 2">17mud1-8</strain>
    </source>
</reference>
<accession>A0A4V5UU58</accession>
<organism evidence="1 2">
    <name type="scientific">Ilyomonas limi</name>
    <dbReference type="NCBI Taxonomy" id="2575867"/>
    <lineage>
        <taxon>Bacteria</taxon>
        <taxon>Pseudomonadati</taxon>
        <taxon>Bacteroidota</taxon>
        <taxon>Chitinophagia</taxon>
        <taxon>Chitinophagales</taxon>
        <taxon>Chitinophagaceae</taxon>
        <taxon>Ilyomonas</taxon>
    </lineage>
</organism>
<keyword evidence="2" id="KW-1185">Reference proteome</keyword>
<protein>
    <submittedName>
        <fullName evidence="1">Uncharacterized protein</fullName>
    </submittedName>
</protein>
<sequence>MLVEERREKLINTISHLPEDKLAIVEELLSKINDAKNSTIDHIYKEAVSKYNETPQKLAQ</sequence>
<dbReference type="EMBL" id="SZQL01000010">
    <property type="protein sequence ID" value="TKK67813.1"/>
    <property type="molecule type" value="Genomic_DNA"/>
</dbReference>
<dbReference type="RefSeq" id="WP_137262378.1">
    <property type="nucleotide sequence ID" value="NZ_SZQL01000010.1"/>
</dbReference>